<reference evidence="1" key="1">
    <citation type="submission" date="2021-06" db="EMBL/GenBank/DDBJ databases">
        <authorList>
            <person name="Kallberg Y."/>
            <person name="Tangrot J."/>
            <person name="Rosling A."/>
        </authorList>
    </citation>
    <scope>NUCLEOTIDE SEQUENCE</scope>
    <source>
        <strain evidence="1">87-6 pot B 2015</strain>
    </source>
</reference>
<accession>A0A9N9IA90</accession>
<protein>
    <submittedName>
        <fullName evidence="1">6990_t:CDS:1</fullName>
    </submittedName>
</protein>
<feature type="non-terminal residue" evidence="1">
    <location>
        <position position="1"/>
    </location>
</feature>
<evidence type="ECO:0000313" key="2">
    <source>
        <dbReference type="Proteomes" id="UP000789375"/>
    </source>
</evidence>
<dbReference type="Proteomes" id="UP000789375">
    <property type="component" value="Unassembled WGS sequence"/>
</dbReference>
<comment type="caution">
    <text evidence="1">The sequence shown here is derived from an EMBL/GenBank/DDBJ whole genome shotgun (WGS) entry which is preliminary data.</text>
</comment>
<sequence>DIVCVDCRCNDNAQYACRLSILEVSGELEGGFEESLWVEDTKKGLQNI</sequence>
<organism evidence="1 2">
    <name type="scientific">Funneliformis mosseae</name>
    <name type="common">Endomycorrhizal fungus</name>
    <name type="synonym">Glomus mosseae</name>
    <dbReference type="NCBI Taxonomy" id="27381"/>
    <lineage>
        <taxon>Eukaryota</taxon>
        <taxon>Fungi</taxon>
        <taxon>Fungi incertae sedis</taxon>
        <taxon>Mucoromycota</taxon>
        <taxon>Glomeromycotina</taxon>
        <taxon>Glomeromycetes</taxon>
        <taxon>Glomerales</taxon>
        <taxon>Glomeraceae</taxon>
        <taxon>Funneliformis</taxon>
    </lineage>
</organism>
<proteinExistence type="predicted"/>
<gene>
    <name evidence="1" type="ORF">FMOSSE_LOCUS15451</name>
</gene>
<keyword evidence="2" id="KW-1185">Reference proteome</keyword>
<dbReference type="AlphaFoldDB" id="A0A9N9IA90"/>
<evidence type="ECO:0000313" key="1">
    <source>
        <dbReference type="EMBL" id="CAG8727548.1"/>
    </source>
</evidence>
<name>A0A9N9IA90_FUNMO</name>
<dbReference type="EMBL" id="CAJVPP010015670">
    <property type="protein sequence ID" value="CAG8727548.1"/>
    <property type="molecule type" value="Genomic_DNA"/>
</dbReference>